<dbReference type="EC" id="2.7.7.43" evidence="7"/>
<evidence type="ECO:0000256" key="4">
    <source>
        <dbReference type="ARBA" id="ARBA00005893"/>
    </source>
</evidence>
<evidence type="ECO:0000256" key="3">
    <source>
        <dbReference type="ARBA" id="ARBA00005141"/>
    </source>
</evidence>
<gene>
    <name evidence="11" type="ORF">GCM10007924_09750</name>
</gene>
<comment type="pathway">
    <text evidence="3">Amino-sugar metabolism; N-acetylneuraminate metabolism.</text>
</comment>
<keyword evidence="9" id="KW-0378">Hydrolase</keyword>
<dbReference type="Pfam" id="PF02348">
    <property type="entry name" value="CTP_transf_3"/>
    <property type="match status" value="1"/>
</dbReference>
<comment type="similarity">
    <text evidence="4">Belongs to the KdsC family.</text>
</comment>
<evidence type="ECO:0000256" key="10">
    <source>
        <dbReference type="ARBA" id="ARBA00022842"/>
    </source>
</evidence>
<keyword evidence="8" id="KW-0479">Metal-binding</keyword>
<evidence type="ECO:0000256" key="9">
    <source>
        <dbReference type="ARBA" id="ARBA00022801"/>
    </source>
</evidence>
<dbReference type="SFLD" id="SFLDG01138">
    <property type="entry name" value="C1.6.2:_Deoxy-d-mannose-octulo"/>
    <property type="match status" value="1"/>
</dbReference>
<evidence type="ECO:0000256" key="1">
    <source>
        <dbReference type="ARBA" id="ARBA00001862"/>
    </source>
</evidence>
<protein>
    <recommendedName>
        <fullName evidence="7">N-acylneuraminate cytidylyltransferase</fullName>
        <ecNumber evidence="7">2.7.7.43</ecNumber>
    </recommendedName>
</protein>
<dbReference type="InterPro" id="IPR010023">
    <property type="entry name" value="KdsC_fam"/>
</dbReference>
<keyword evidence="11" id="KW-0808">Transferase</keyword>
<name>A0ABQ5U3A5_9PROT</name>
<evidence type="ECO:0000313" key="12">
    <source>
        <dbReference type="Proteomes" id="UP001161409"/>
    </source>
</evidence>
<dbReference type="SUPFAM" id="SSF53448">
    <property type="entry name" value="Nucleotide-diphospho-sugar transferases"/>
    <property type="match status" value="1"/>
</dbReference>
<evidence type="ECO:0000256" key="2">
    <source>
        <dbReference type="ARBA" id="ARBA00001946"/>
    </source>
</evidence>
<sequence length="393" mass="42507">MNVVAIIPARGGSKGIPGKNKKLLGGLPLISHTIRAAQGALNVGRVYVSSDDDEILAIAAREGAVAVRRPDALATDEASSETALLDCLEQISGAGPLPDYIAFLQCTSPFVTSAEIEEVVQKGTAEGVDSAFSAVPDHAFLWQVGSDGLAEGVNHNADEPRKRRQDLPAQFRENGAIYVMKTGPFLRERERFCGNTVVVPVKGSPLELDTLEDWDNAEKLMAIRASSPDRQAQPSGLVPQIIRTVVMDFDGVHTDNRVYVSEAGVESVVCSRDDGFGVELLRKSGFRLLILSKERNPVVRLRAEKLKVEVMHGVDEKEAILSGWLSDNNLDWKDVAYIGNDLNDLDCIRRAALGFCPADAHLTVRNHADHVLKNAGGSGAIREMAELLLDAAR</sequence>
<dbReference type="InterPro" id="IPR050793">
    <property type="entry name" value="CMP-NeuNAc_synthase"/>
</dbReference>
<evidence type="ECO:0000256" key="7">
    <source>
        <dbReference type="ARBA" id="ARBA00012491"/>
    </source>
</evidence>
<evidence type="ECO:0000256" key="8">
    <source>
        <dbReference type="ARBA" id="ARBA00022723"/>
    </source>
</evidence>
<dbReference type="Gene3D" id="3.40.50.1000">
    <property type="entry name" value="HAD superfamily/HAD-like"/>
    <property type="match status" value="1"/>
</dbReference>
<dbReference type="PANTHER" id="PTHR21485">
    <property type="entry name" value="HAD SUPERFAMILY MEMBERS CMAS AND KDSC"/>
    <property type="match status" value="1"/>
</dbReference>
<dbReference type="Pfam" id="PF08282">
    <property type="entry name" value="Hydrolase_3"/>
    <property type="match status" value="1"/>
</dbReference>
<evidence type="ECO:0000313" key="11">
    <source>
        <dbReference type="EMBL" id="GLQ05754.1"/>
    </source>
</evidence>
<evidence type="ECO:0000256" key="5">
    <source>
        <dbReference type="ARBA" id="ARBA00010726"/>
    </source>
</evidence>
<dbReference type="SFLD" id="SFLDS00003">
    <property type="entry name" value="Haloacid_Dehalogenase"/>
    <property type="match status" value="1"/>
</dbReference>
<dbReference type="SFLD" id="SFLDG01136">
    <property type="entry name" value="C1.6:_Phosphoserine_Phosphatas"/>
    <property type="match status" value="1"/>
</dbReference>
<dbReference type="InterPro" id="IPR036412">
    <property type="entry name" value="HAD-like_sf"/>
</dbReference>
<reference evidence="11" key="2">
    <citation type="submission" date="2023-01" db="EMBL/GenBank/DDBJ databases">
        <title>Draft genome sequence of Sneathiella chinensis strain NBRC 103408.</title>
        <authorList>
            <person name="Sun Q."/>
            <person name="Mori K."/>
        </authorList>
    </citation>
    <scope>NUCLEOTIDE SEQUENCE</scope>
    <source>
        <strain evidence="11">NBRC 103408</strain>
    </source>
</reference>
<dbReference type="PANTHER" id="PTHR21485:SF3">
    <property type="entry name" value="N-ACYLNEURAMINATE CYTIDYLYLTRANSFERASE"/>
    <property type="match status" value="1"/>
</dbReference>
<comment type="similarity">
    <text evidence="5">Belongs to the CMP-NeuNAc synthase family.</text>
</comment>
<comment type="cofactor">
    <cofactor evidence="2">
        <name>Mg(2+)</name>
        <dbReference type="ChEBI" id="CHEBI:18420"/>
    </cofactor>
</comment>
<dbReference type="InterPro" id="IPR029044">
    <property type="entry name" value="Nucleotide-diphossugar_trans"/>
</dbReference>
<comment type="catalytic activity">
    <reaction evidence="1">
        <text>an N-acylneuraminate + CTP = a CMP-N-acyl-beta-neuraminate + diphosphate</text>
        <dbReference type="Rhea" id="RHEA:11344"/>
        <dbReference type="ChEBI" id="CHEBI:33019"/>
        <dbReference type="ChEBI" id="CHEBI:37563"/>
        <dbReference type="ChEBI" id="CHEBI:60073"/>
        <dbReference type="ChEBI" id="CHEBI:68671"/>
        <dbReference type="EC" id="2.7.7.43"/>
    </reaction>
</comment>
<keyword evidence="10" id="KW-0460">Magnesium</keyword>
<dbReference type="CDD" id="cd02513">
    <property type="entry name" value="CMP-NeuAc_Synthase"/>
    <property type="match status" value="1"/>
</dbReference>
<dbReference type="GO" id="GO:0016740">
    <property type="term" value="F:transferase activity"/>
    <property type="evidence" value="ECO:0007669"/>
    <property type="project" value="UniProtKB-KW"/>
</dbReference>
<comment type="caution">
    <text evidence="11">The sequence shown here is derived from an EMBL/GenBank/DDBJ whole genome shotgun (WGS) entry which is preliminary data.</text>
</comment>
<comment type="subunit">
    <text evidence="6">Homotetramer.</text>
</comment>
<accession>A0ABQ5U3A5</accession>
<dbReference type="InterPro" id="IPR023214">
    <property type="entry name" value="HAD_sf"/>
</dbReference>
<dbReference type="Gene3D" id="3.90.550.10">
    <property type="entry name" value="Spore Coat Polysaccharide Biosynthesis Protein SpsA, Chain A"/>
    <property type="match status" value="1"/>
</dbReference>
<dbReference type="InterPro" id="IPR003329">
    <property type="entry name" value="Cytidylyl_trans"/>
</dbReference>
<organism evidence="11 12">
    <name type="scientific">Sneathiella chinensis</name>
    <dbReference type="NCBI Taxonomy" id="349750"/>
    <lineage>
        <taxon>Bacteria</taxon>
        <taxon>Pseudomonadati</taxon>
        <taxon>Pseudomonadota</taxon>
        <taxon>Alphaproteobacteria</taxon>
        <taxon>Sneathiellales</taxon>
        <taxon>Sneathiellaceae</taxon>
        <taxon>Sneathiella</taxon>
    </lineage>
</organism>
<evidence type="ECO:0000256" key="6">
    <source>
        <dbReference type="ARBA" id="ARBA00011881"/>
    </source>
</evidence>
<reference evidence="11" key="1">
    <citation type="journal article" date="2014" name="Int. J. Syst. Evol. Microbiol.">
        <title>Complete genome of a new Firmicutes species belonging to the dominant human colonic microbiota ('Ruminococcus bicirculans') reveals two chromosomes and a selective capacity to utilize plant glucans.</title>
        <authorList>
            <consortium name="NISC Comparative Sequencing Program"/>
            <person name="Wegmann U."/>
            <person name="Louis P."/>
            <person name="Goesmann A."/>
            <person name="Henrissat B."/>
            <person name="Duncan S.H."/>
            <person name="Flint H.J."/>
        </authorList>
    </citation>
    <scope>NUCLEOTIDE SEQUENCE</scope>
    <source>
        <strain evidence="11">NBRC 103408</strain>
    </source>
</reference>
<dbReference type="SUPFAM" id="SSF56784">
    <property type="entry name" value="HAD-like"/>
    <property type="match status" value="1"/>
</dbReference>
<dbReference type="RefSeq" id="WP_169559726.1">
    <property type="nucleotide sequence ID" value="NZ_BSNF01000001.1"/>
</dbReference>
<dbReference type="EMBL" id="BSNF01000001">
    <property type="protein sequence ID" value="GLQ05754.1"/>
    <property type="molecule type" value="Genomic_DNA"/>
</dbReference>
<proteinExistence type="inferred from homology"/>
<keyword evidence="12" id="KW-1185">Reference proteome</keyword>
<dbReference type="Proteomes" id="UP001161409">
    <property type="component" value="Unassembled WGS sequence"/>
</dbReference>